<dbReference type="RefSeq" id="WP_013610928.1">
    <property type="nucleotide sequence ID" value="NZ_CABJFF010000023.1"/>
</dbReference>
<dbReference type="AlphaFoldDB" id="A0A1Y3YDR3"/>
<reference evidence="5 6" key="1">
    <citation type="submission" date="2018-08" db="EMBL/GenBank/DDBJ databases">
        <title>A genome reference for cultivated species of the human gut microbiota.</title>
        <authorList>
            <person name="Zou Y."/>
            <person name="Xue W."/>
            <person name="Luo G."/>
        </authorList>
    </citation>
    <scope>NUCLEOTIDE SEQUENCE [LARGE SCALE GENOMIC DNA]</scope>
    <source>
        <strain evidence="3 5">AF14-6AC</strain>
        <strain evidence="2 6">AF16-14</strain>
        <strain evidence="4 7">OF03-11</strain>
    </source>
</reference>
<evidence type="ECO:0000313" key="3">
    <source>
        <dbReference type="EMBL" id="RGV19518.1"/>
    </source>
</evidence>
<accession>A0A1Y3YDR3</accession>
<evidence type="ECO:0000313" key="1">
    <source>
        <dbReference type="EMBL" id="MCG4958971.1"/>
    </source>
</evidence>
<dbReference type="EMBL" id="QSCO01000011">
    <property type="protein sequence ID" value="RGY06643.1"/>
    <property type="molecule type" value="Genomic_DNA"/>
</dbReference>
<dbReference type="SUPFAM" id="SSF55331">
    <property type="entry name" value="Tautomerase/MIF"/>
    <property type="match status" value="1"/>
</dbReference>
<dbReference type="Gene3D" id="3.30.429.10">
    <property type="entry name" value="Macrophage Migration Inhibitory Factor"/>
    <property type="match status" value="1"/>
</dbReference>
<dbReference type="Proteomes" id="UP001199750">
    <property type="component" value="Unassembled WGS sequence"/>
</dbReference>
<dbReference type="Proteomes" id="UP000284243">
    <property type="component" value="Unassembled WGS sequence"/>
</dbReference>
<evidence type="ECO:0000313" key="4">
    <source>
        <dbReference type="EMBL" id="RGY06643.1"/>
    </source>
</evidence>
<dbReference type="InterPro" id="IPR015017">
    <property type="entry name" value="DUF1904"/>
</dbReference>
<evidence type="ECO:0000313" key="5">
    <source>
        <dbReference type="Proteomes" id="UP000283426"/>
    </source>
</evidence>
<comment type="caution">
    <text evidence="4">The sequence shown here is derived from an EMBL/GenBank/DDBJ whole genome shotgun (WGS) entry which is preliminary data.</text>
</comment>
<name>A0A1Y3YDR3_9BACT</name>
<dbReference type="EMBL" id="QRYC01000001">
    <property type="protein sequence ID" value="RGU59036.1"/>
    <property type="molecule type" value="Genomic_DNA"/>
</dbReference>
<dbReference type="EMBL" id="JAKNDN010000005">
    <property type="protein sequence ID" value="MCG4958971.1"/>
    <property type="molecule type" value="Genomic_DNA"/>
</dbReference>
<sequence>MPFFKFHFVEASRMAGVSRRMADRLQETIGCPREHIVFELIHSSVVEDVTIKSGNDWPYVEVDYFERPPEVQHEVAKVIYECLMAAGYQNSDVYFRYLTPENYYENGACLK</sequence>
<evidence type="ECO:0000313" key="6">
    <source>
        <dbReference type="Proteomes" id="UP000284243"/>
    </source>
</evidence>
<proteinExistence type="predicted"/>
<evidence type="ECO:0000313" key="7">
    <source>
        <dbReference type="Proteomes" id="UP000284434"/>
    </source>
</evidence>
<gene>
    <name evidence="3" type="ORF">DWW24_18255</name>
    <name evidence="2" type="ORF">DWW57_01190</name>
    <name evidence="4" type="ORF">DXA53_08990</name>
    <name evidence="1" type="ORF">L0P03_03750</name>
</gene>
<protein>
    <submittedName>
        <fullName evidence="1">DUF1904 domain-containing protein</fullName>
    </submittedName>
    <submittedName>
        <fullName evidence="4">DUF1904 family protein</fullName>
    </submittedName>
</protein>
<dbReference type="GeneID" id="61273842"/>
<organism evidence="4 7">
    <name type="scientific">Odoribacter splanchnicus</name>
    <dbReference type="NCBI Taxonomy" id="28118"/>
    <lineage>
        <taxon>Bacteria</taxon>
        <taxon>Pseudomonadati</taxon>
        <taxon>Bacteroidota</taxon>
        <taxon>Bacteroidia</taxon>
        <taxon>Bacteroidales</taxon>
        <taxon>Odoribacteraceae</taxon>
        <taxon>Odoribacter</taxon>
    </lineage>
</organism>
<dbReference type="Pfam" id="PF08921">
    <property type="entry name" value="DUF1904"/>
    <property type="match status" value="1"/>
</dbReference>
<dbReference type="Proteomes" id="UP000284434">
    <property type="component" value="Unassembled WGS sequence"/>
</dbReference>
<dbReference type="EMBL" id="QRYW01000049">
    <property type="protein sequence ID" value="RGV19518.1"/>
    <property type="molecule type" value="Genomic_DNA"/>
</dbReference>
<dbReference type="InterPro" id="IPR014347">
    <property type="entry name" value="Tautomerase/MIF_sf"/>
</dbReference>
<reference evidence="1" key="2">
    <citation type="submission" date="2022-01" db="EMBL/GenBank/DDBJ databases">
        <title>Collection of gut derived symbiotic bacterial strains cultured from healthy donors.</title>
        <authorList>
            <person name="Lin H."/>
            <person name="Kohout C."/>
            <person name="Waligurski E."/>
            <person name="Pamer E.G."/>
        </authorList>
    </citation>
    <scope>NUCLEOTIDE SEQUENCE</scope>
    <source>
        <strain evidence="1">DFI.1.149</strain>
    </source>
</reference>
<dbReference type="Proteomes" id="UP000283426">
    <property type="component" value="Unassembled WGS sequence"/>
</dbReference>
<evidence type="ECO:0000313" key="2">
    <source>
        <dbReference type="EMBL" id="RGU59036.1"/>
    </source>
</evidence>